<dbReference type="Proteomes" id="UP000539473">
    <property type="component" value="Unassembled WGS sequence"/>
</dbReference>
<protein>
    <submittedName>
        <fullName evidence="1">Uncharacterized protein</fullName>
    </submittedName>
</protein>
<accession>A0A7W8KIK7</accession>
<name>A0A7W8KIK7_9DEIO</name>
<evidence type="ECO:0000313" key="2">
    <source>
        <dbReference type="Proteomes" id="UP000539473"/>
    </source>
</evidence>
<dbReference type="AlphaFoldDB" id="A0A7W8KIK7"/>
<dbReference type="EMBL" id="JACHFK010000016">
    <property type="protein sequence ID" value="MBB5378835.1"/>
    <property type="molecule type" value="Genomic_DNA"/>
</dbReference>
<proteinExistence type="predicted"/>
<organism evidence="1 2">
    <name type="scientific">Deinococcus metalli</name>
    <dbReference type="NCBI Taxonomy" id="1141878"/>
    <lineage>
        <taxon>Bacteria</taxon>
        <taxon>Thermotogati</taxon>
        <taxon>Deinococcota</taxon>
        <taxon>Deinococci</taxon>
        <taxon>Deinococcales</taxon>
        <taxon>Deinococcaceae</taxon>
        <taxon>Deinococcus</taxon>
    </lineage>
</organism>
<reference evidence="1 2" key="1">
    <citation type="submission" date="2020-08" db="EMBL/GenBank/DDBJ databases">
        <title>Genomic Encyclopedia of Type Strains, Phase IV (KMG-IV): sequencing the most valuable type-strain genomes for metagenomic binning, comparative biology and taxonomic classification.</title>
        <authorList>
            <person name="Goeker M."/>
        </authorList>
    </citation>
    <scope>NUCLEOTIDE SEQUENCE [LARGE SCALE GENOMIC DNA]</scope>
    <source>
        <strain evidence="1 2">DSM 27521</strain>
    </source>
</reference>
<gene>
    <name evidence="1" type="ORF">HNQ07_004342</name>
</gene>
<sequence>MHPDSSLPAHMAWVCLQTSVRAHYLRLAPLAALAGVEDFHA</sequence>
<evidence type="ECO:0000313" key="1">
    <source>
        <dbReference type="EMBL" id="MBB5378835.1"/>
    </source>
</evidence>
<comment type="caution">
    <text evidence="1">The sequence shown here is derived from an EMBL/GenBank/DDBJ whole genome shotgun (WGS) entry which is preliminary data.</text>
</comment>